<feature type="coiled-coil region" evidence="1">
    <location>
        <begin position="60"/>
        <end position="97"/>
    </location>
</feature>
<accession>A0A812UX81</accession>
<feature type="region of interest" description="Disordered" evidence="2">
    <location>
        <begin position="415"/>
        <end position="467"/>
    </location>
</feature>
<dbReference type="OrthoDB" id="2130750at2759"/>
<dbReference type="Proteomes" id="UP000649617">
    <property type="component" value="Unassembled WGS sequence"/>
</dbReference>
<keyword evidence="4" id="KW-1185">Reference proteome</keyword>
<feature type="coiled-coil region" evidence="1">
    <location>
        <begin position="139"/>
        <end position="169"/>
    </location>
</feature>
<evidence type="ECO:0000313" key="3">
    <source>
        <dbReference type="EMBL" id="CAE7585513.1"/>
    </source>
</evidence>
<evidence type="ECO:0000313" key="4">
    <source>
        <dbReference type="Proteomes" id="UP000649617"/>
    </source>
</evidence>
<comment type="caution">
    <text evidence="3">The sequence shown here is derived from an EMBL/GenBank/DDBJ whole genome shotgun (WGS) entry which is preliminary data.</text>
</comment>
<dbReference type="AlphaFoldDB" id="A0A812UX81"/>
<dbReference type="EMBL" id="CAJNIZ010038980">
    <property type="protein sequence ID" value="CAE7585513.1"/>
    <property type="molecule type" value="Genomic_DNA"/>
</dbReference>
<dbReference type="PANTHER" id="PTHR43049">
    <property type="entry name" value="EARLY ENDOSOME ANTIGEN"/>
    <property type="match status" value="1"/>
</dbReference>
<evidence type="ECO:0000256" key="1">
    <source>
        <dbReference type="SAM" id="Coils"/>
    </source>
</evidence>
<feature type="compositionally biased region" description="Acidic residues" evidence="2">
    <location>
        <begin position="435"/>
        <end position="453"/>
    </location>
</feature>
<feature type="non-terminal residue" evidence="3">
    <location>
        <position position="861"/>
    </location>
</feature>
<name>A0A812UX81_SYMPI</name>
<proteinExistence type="predicted"/>
<feature type="compositionally biased region" description="Basic and acidic residues" evidence="2">
    <location>
        <begin position="424"/>
        <end position="434"/>
    </location>
</feature>
<evidence type="ECO:0000256" key="2">
    <source>
        <dbReference type="SAM" id="MobiDB-lite"/>
    </source>
</evidence>
<keyword evidence="1" id="KW-0175">Coiled coil</keyword>
<sequence>RLQEQLAKELKEKELLDIEAEELTLKLEEVQDTTEWAADNAAWTEQVQVDWHREALWSYYRNHRAEVVRLRHRAAALERTQLQAQQLQAKSKGTEDVSMLKRAVEQLTAQNEGLASALAAKTKLVEEQRYLQQTSLEMLETQQDLEVQLSEELQSLQAREEQLEELALQLCQIRRQMQSQRLASSAEVARLEIRLQMLRSSGKAAGAAALVRDEAELGVTFHSLCALHRCYQKACILSRSIHEHFIADAALAVLQDAASMRWLCSVSLASTQLAYAALGVLGCLYSADVERYCWLVRNAAFSSCASEASLDAGLAVLLQTFEGAHKTSDASRAEVVAALRAHGAQLVSLQKALFKDQQFASWQRASCAVEALRGVCASALYASADAGGSQRKRWQELYDQANRFINRFQAAGPADTGLLAIEPSEERTKRRGSDGSDDEEEDEEDEREEVEEVEPGRQHQSGPPRGLTQLLLDGLLRHSLALQPLAQHEATADADALQRTFSHVEMQLEDLADMFSSADVSAAKAKASGQRPWERARARKRVSLEVAEQAAQPALEQATKGLAKVQDSLQRVEDRLAKAKQQMQEAERQFGAARIQSERRALILASVEQMQKQAKAGTQACSILQEELSKQKQECSRMEDTMAEAKARCKELRHRLDELERRIMRRYCNDVPPEEVLALRRAVVRQSAEIRELQVLQHSRWDARLQHSGGQLVQQGLEGAEDVGSLWEELQSFRDGLLHEQIQPQIAMFEPEPEAAPESSSRKARLLELAQELKGLRERITDSAKQSSTSAKGALGALGAQQQQVHDSVALTRFLRATSAKVPASTVSVPSASNFSLPVLMDETSLASLHQTILPASLGGR</sequence>
<reference evidence="3" key="1">
    <citation type="submission" date="2021-02" db="EMBL/GenBank/DDBJ databases">
        <authorList>
            <person name="Dougan E. K."/>
            <person name="Rhodes N."/>
            <person name="Thang M."/>
            <person name="Chan C."/>
        </authorList>
    </citation>
    <scope>NUCLEOTIDE SEQUENCE</scope>
</reference>
<organism evidence="3 4">
    <name type="scientific">Symbiodinium pilosum</name>
    <name type="common">Dinoflagellate</name>
    <dbReference type="NCBI Taxonomy" id="2952"/>
    <lineage>
        <taxon>Eukaryota</taxon>
        <taxon>Sar</taxon>
        <taxon>Alveolata</taxon>
        <taxon>Dinophyceae</taxon>
        <taxon>Suessiales</taxon>
        <taxon>Symbiodiniaceae</taxon>
        <taxon>Symbiodinium</taxon>
    </lineage>
</organism>
<feature type="coiled-coil region" evidence="1">
    <location>
        <begin position="6"/>
        <end position="33"/>
    </location>
</feature>
<feature type="coiled-coil region" evidence="1">
    <location>
        <begin position="555"/>
        <end position="669"/>
    </location>
</feature>
<dbReference type="PANTHER" id="PTHR43049:SF1">
    <property type="entry name" value="EARLY ENDOSOME ANTIGEN"/>
    <property type="match status" value="1"/>
</dbReference>
<gene>
    <name evidence="3" type="primary">CLIP1</name>
    <name evidence="3" type="ORF">SPIL2461_LOCUS15642</name>
</gene>
<protein>
    <submittedName>
        <fullName evidence="3">CLIP1 protein</fullName>
    </submittedName>
</protein>